<evidence type="ECO:0000259" key="2">
    <source>
        <dbReference type="Pfam" id="PF13635"/>
    </source>
</evidence>
<dbReference type="AlphaFoldDB" id="A0A1J5AYV3"/>
<dbReference type="PANTHER" id="PTHR33295:SF8">
    <property type="entry name" value="AAA+ ATPASE DOMAIN-CONTAINING PROTEIN"/>
    <property type="match status" value="1"/>
</dbReference>
<reference evidence="3 4" key="1">
    <citation type="journal article" date="2016" name="Environ. Microbiol.">
        <title>Genomic resolution of a cold subsurface aquifer community provides metabolic insights for novel microbes adapted to high CO concentrations.</title>
        <authorList>
            <person name="Probst A.J."/>
            <person name="Castelle C.J."/>
            <person name="Singh A."/>
            <person name="Brown C.T."/>
            <person name="Anantharaman K."/>
            <person name="Sharon I."/>
            <person name="Hug L.A."/>
            <person name="Burstein D."/>
            <person name="Emerson J.B."/>
            <person name="Thomas B.C."/>
            <person name="Banfield J.F."/>
        </authorList>
    </citation>
    <scope>NUCLEOTIDE SEQUENCE [LARGE SCALE GENOMIC DNA]</scope>
    <source>
        <strain evidence="3">CG2_30_44_31</strain>
    </source>
</reference>
<feature type="domain" description="DUF4143" evidence="2">
    <location>
        <begin position="249"/>
        <end position="382"/>
    </location>
</feature>
<name>A0A1J5AYV3_9BACT</name>
<accession>A0A1J5AYV3</accession>
<evidence type="ECO:0000313" key="3">
    <source>
        <dbReference type="EMBL" id="OIP03700.1"/>
    </source>
</evidence>
<dbReference type="SUPFAM" id="SSF52540">
    <property type="entry name" value="P-loop containing nucleoside triphosphate hydrolases"/>
    <property type="match status" value="1"/>
</dbReference>
<comment type="caution">
    <text evidence="3">The sequence shown here is derived from an EMBL/GenBank/DDBJ whole genome shotgun (WGS) entry which is preliminary data.</text>
</comment>
<dbReference type="InterPro" id="IPR025420">
    <property type="entry name" value="DUF4143"/>
</dbReference>
<dbReference type="Proteomes" id="UP000183605">
    <property type="component" value="Unassembled WGS sequence"/>
</dbReference>
<dbReference type="Pfam" id="PF13173">
    <property type="entry name" value="AAA_14"/>
    <property type="match status" value="1"/>
</dbReference>
<feature type="domain" description="AAA" evidence="1">
    <location>
        <begin position="46"/>
        <end position="183"/>
    </location>
</feature>
<sequence>MQAMVLEKLIADWNPHFEEIGRGRWKGTITREGYLNTLKKLIDIRHTVILTGVRRAGKSVLMQQLAGWLIEEQKVPAINVVYLFLEDIQVSQYLKLGADLLESLYTYYLERYNPQGRVYLLLDEIQGVRDFNRWIASRYERQEDIKFIISGSRRSLIEAESATVLTGRNVQIDVYPFNFYEYLLIHKVELKGGADIRSVWSLNHSRQIPILHHLAKYLYEGGYPEIVLANNETAKRAIAAGYYRDGVTRDVLIPNNLRNARDIEVLGLQILADFTKTHTLSSLSRPNKLSVDTVKNYLEYFTKAYLFFESSYFSYKTKETQDIQKPRKIYVVDNGLRNFNVPQLRPDLGQCAGNAAFMELKKNNAAVFYWKGKQEIDFAVFNPNLSLLNISYCDQPHDREVAGLLEGLKEFKLDKGTILTKNYFTKKEVEGKTIEFIPLWVWLISNGRIFFKEGLK</sequence>
<protein>
    <submittedName>
        <fullName evidence="3">Uncharacterized protein</fullName>
    </submittedName>
</protein>
<dbReference type="Gene3D" id="3.40.50.300">
    <property type="entry name" value="P-loop containing nucleotide triphosphate hydrolases"/>
    <property type="match status" value="1"/>
</dbReference>
<gene>
    <name evidence="3" type="ORF">AUK18_01420</name>
</gene>
<dbReference type="PANTHER" id="PTHR33295">
    <property type="entry name" value="ATPASE"/>
    <property type="match status" value="1"/>
</dbReference>
<dbReference type="InterPro" id="IPR041682">
    <property type="entry name" value="AAA_14"/>
</dbReference>
<dbReference type="EMBL" id="MNXQ01000027">
    <property type="protein sequence ID" value="OIP03700.1"/>
    <property type="molecule type" value="Genomic_DNA"/>
</dbReference>
<proteinExistence type="predicted"/>
<evidence type="ECO:0000259" key="1">
    <source>
        <dbReference type="Pfam" id="PF13173"/>
    </source>
</evidence>
<dbReference type="InterPro" id="IPR027417">
    <property type="entry name" value="P-loop_NTPase"/>
</dbReference>
<organism evidence="3 4">
    <name type="scientific">Candidatus Beckwithbacteria bacterium CG2_30_44_31</name>
    <dbReference type="NCBI Taxonomy" id="1805035"/>
    <lineage>
        <taxon>Bacteria</taxon>
        <taxon>Candidatus Beckwithiibacteriota</taxon>
    </lineage>
</organism>
<evidence type="ECO:0000313" key="4">
    <source>
        <dbReference type="Proteomes" id="UP000183605"/>
    </source>
</evidence>
<dbReference type="Pfam" id="PF13635">
    <property type="entry name" value="DUF4143"/>
    <property type="match status" value="1"/>
</dbReference>